<gene>
    <name evidence="2" type="ORF">NB037_13740</name>
</gene>
<comment type="caution">
    <text evidence="2">The sequence shown here is derived from an EMBL/GenBank/DDBJ whole genome shotgun (WGS) entry which is preliminary data.</text>
</comment>
<reference evidence="2" key="1">
    <citation type="submission" date="2022-06" db="EMBL/GenBank/DDBJ databases">
        <title>Whole genome shotgun sequencing (WGS) of Rathayibacter sp. ZW T2_19, isolated from stored onions (Allium cepa).</title>
        <authorList>
            <person name="Stoll D.A."/>
            <person name="Huch M."/>
        </authorList>
    </citation>
    <scope>NUCLEOTIDE SEQUENCE</scope>
    <source>
        <strain evidence="2">ZW T2_19</strain>
    </source>
</reference>
<sequence>MQAHSVISKAWSELTIEEVHSFARLRTDVFLREQGVDDEELDARDLEPTTRHWWIADERGTAAYLRTLRDEEPEHADAHRIIGRVVTRADRRGEGLAHALVQAVVERYGQEAMLLHAQTYVAGLYARSGFAAFGEEYREAGIAHVSMYRSASPVRAGGVPTLEG</sequence>
<dbReference type="InterPro" id="IPR000182">
    <property type="entry name" value="GNAT_dom"/>
</dbReference>
<keyword evidence="2" id="KW-0808">Transferase</keyword>
<dbReference type="InterPro" id="IPR016181">
    <property type="entry name" value="Acyl_CoA_acyltransferase"/>
</dbReference>
<dbReference type="GO" id="GO:0016747">
    <property type="term" value="F:acyltransferase activity, transferring groups other than amino-acyl groups"/>
    <property type="evidence" value="ECO:0007669"/>
    <property type="project" value="InterPro"/>
</dbReference>
<dbReference type="RefSeq" id="WP_251946612.1">
    <property type="nucleotide sequence ID" value="NZ_JAMRYM010000066.1"/>
</dbReference>
<keyword evidence="2" id="KW-0012">Acyltransferase</keyword>
<name>A0A9X2ITY9_9MICO</name>
<evidence type="ECO:0000313" key="2">
    <source>
        <dbReference type="EMBL" id="MCM6763482.1"/>
    </source>
</evidence>
<protein>
    <submittedName>
        <fullName evidence="2">GNAT family N-acetyltransferase</fullName>
        <ecNumber evidence="2">2.3.1.-</ecNumber>
    </submittedName>
</protein>
<feature type="domain" description="N-acetyltransferase" evidence="1">
    <location>
        <begin position="9"/>
        <end position="152"/>
    </location>
</feature>
<proteinExistence type="predicted"/>
<dbReference type="EMBL" id="JAMRYM010000066">
    <property type="protein sequence ID" value="MCM6763482.1"/>
    <property type="molecule type" value="Genomic_DNA"/>
</dbReference>
<dbReference type="EC" id="2.3.1.-" evidence="2"/>
<evidence type="ECO:0000313" key="3">
    <source>
        <dbReference type="Proteomes" id="UP001155240"/>
    </source>
</evidence>
<dbReference type="Gene3D" id="3.40.630.30">
    <property type="match status" value="1"/>
</dbReference>
<organism evidence="2 3">
    <name type="scientific">Rathayibacter rubneri</name>
    <dbReference type="NCBI Taxonomy" id="2950106"/>
    <lineage>
        <taxon>Bacteria</taxon>
        <taxon>Bacillati</taxon>
        <taxon>Actinomycetota</taxon>
        <taxon>Actinomycetes</taxon>
        <taxon>Micrococcales</taxon>
        <taxon>Microbacteriaceae</taxon>
        <taxon>Rathayibacter</taxon>
    </lineage>
</organism>
<dbReference type="SUPFAM" id="SSF55729">
    <property type="entry name" value="Acyl-CoA N-acyltransferases (Nat)"/>
    <property type="match status" value="1"/>
</dbReference>
<dbReference type="AlphaFoldDB" id="A0A9X2ITY9"/>
<dbReference type="PROSITE" id="PS51186">
    <property type="entry name" value="GNAT"/>
    <property type="match status" value="1"/>
</dbReference>
<accession>A0A9X2ITY9</accession>
<evidence type="ECO:0000259" key="1">
    <source>
        <dbReference type="PROSITE" id="PS51186"/>
    </source>
</evidence>
<keyword evidence="3" id="KW-1185">Reference proteome</keyword>
<dbReference type="Proteomes" id="UP001155240">
    <property type="component" value="Unassembled WGS sequence"/>
</dbReference>
<dbReference type="Pfam" id="PF13673">
    <property type="entry name" value="Acetyltransf_10"/>
    <property type="match status" value="1"/>
</dbReference>